<dbReference type="EMBL" id="QPJW01000009">
    <property type="protein sequence ID" value="RCX17352.1"/>
    <property type="molecule type" value="Genomic_DNA"/>
</dbReference>
<dbReference type="SUPFAM" id="SSF109604">
    <property type="entry name" value="HD-domain/PDEase-like"/>
    <property type="match status" value="1"/>
</dbReference>
<organism evidence="2 3">
    <name type="scientific">Fontibacillus phaseoli</name>
    <dbReference type="NCBI Taxonomy" id="1416533"/>
    <lineage>
        <taxon>Bacteria</taxon>
        <taxon>Bacillati</taxon>
        <taxon>Bacillota</taxon>
        <taxon>Bacilli</taxon>
        <taxon>Bacillales</taxon>
        <taxon>Paenibacillaceae</taxon>
        <taxon>Fontibacillus</taxon>
    </lineage>
</organism>
<feature type="domain" description="HD-GYP" evidence="1">
    <location>
        <begin position="114"/>
        <end position="310"/>
    </location>
</feature>
<dbReference type="Gene3D" id="1.10.3210.10">
    <property type="entry name" value="Hypothetical protein af1432"/>
    <property type="match status" value="1"/>
</dbReference>
<evidence type="ECO:0000313" key="3">
    <source>
        <dbReference type="Proteomes" id="UP000253090"/>
    </source>
</evidence>
<reference evidence="2 3" key="1">
    <citation type="submission" date="2018-07" db="EMBL/GenBank/DDBJ databases">
        <title>Genomic Encyclopedia of Type Strains, Phase III (KMG-III): the genomes of soil and plant-associated and newly described type strains.</title>
        <authorList>
            <person name="Whitman W."/>
        </authorList>
    </citation>
    <scope>NUCLEOTIDE SEQUENCE [LARGE SCALE GENOMIC DNA]</scope>
    <source>
        <strain evidence="2 3">CECT 8333</strain>
    </source>
</reference>
<dbReference type="SMART" id="SM00471">
    <property type="entry name" value="HDc"/>
    <property type="match status" value="1"/>
</dbReference>
<dbReference type="PANTHER" id="PTHR43155:SF2">
    <property type="entry name" value="CYCLIC DI-GMP PHOSPHODIESTERASE PA4108"/>
    <property type="match status" value="1"/>
</dbReference>
<sequence>MVFLRLIPVSSLQPGMKLGKKIYNEDGIILLSENAELSDAVIRRLRLHGLDFVYVADSRTEDVVIPDMIEDETRRRALQEIRTSFRKMTGPAVRGIVYPYLGKTFTNLVESIMDDLSSREDAMIMMMNINSMDHYLYRHSLNVCIYTILLGQIHGYDKEDLTLLGLGAMLHDIGKTKLPLELLNKPSKLTEEEFNQIKLHTQIGFNMLKDEPGIPLKSAHCAFQHHERINGGGYPRGLKGNEISEFARWIAITDAYDAMTTHRVYRPAMLPHQALEVLYTGCGEWYEKSKLEVFRDHVAIYPLGMTVTLNTGEKGVVVKIHKDIPHRPTIRVLSDPLGAELKSPFDVDLRFRLSMVITKVDGMENKTEESVS</sequence>
<accession>A0A369B748</accession>
<dbReference type="InterPro" id="IPR037522">
    <property type="entry name" value="HD_GYP_dom"/>
</dbReference>
<proteinExistence type="predicted"/>
<name>A0A369B748_9BACL</name>
<keyword evidence="3" id="KW-1185">Reference proteome</keyword>
<gene>
    <name evidence="2" type="ORF">DFP94_10976</name>
</gene>
<protein>
    <submittedName>
        <fullName evidence="2">HD-GYP domain-containing protein (C-di-GMP phosphodiesterase class II)</fullName>
    </submittedName>
</protein>
<dbReference type="CDD" id="cd00077">
    <property type="entry name" value="HDc"/>
    <property type="match status" value="1"/>
</dbReference>
<evidence type="ECO:0000313" key="2">
    <source>
        <dbReference type="EMBL" id="RCX17352.1"/>
    </source>
</evidence>
<dbReference type="PROSITE" id="PS51832">
    <property type="entry name" value="HD_GYP"/>
    <property type="match status" value="1"/>
</dbReference>
<comment type="caution">
    <text evidence="2">The sequence shown here is derived from an EMBL/GenBank/DDBJ whole genome shotgun (WGS) entry which is preliminary data.</text>
</comment>
<dbReference type="AlphaFoldDB" id="A0A369B748"/>
<dbReference type="Pfam" id="PF13487">
    <property type="entry name" value="HD_5"/>
    <property type="match status" value="1"/>
</dbReference>
<dbReference type="PANTHER" id="PTHR43155">
    <property type="entry name" value="CYCLIC DI-GMP PHOSPHODIESTERASE PA4108-RELATED"/>
    <property type="match status" value="1"/>
</dbReference>
<dbReference type="InterPro" id="IPR003607">
    <property type="entry name" value="HD/PDEase_dom"/>
</dbReference>
<evidence type="ECO:0000259" key="1">
    <source>
        <dbReference type="PROSITE" id="PS51832"/>
    </source>
</evidence>
<dbReference type="Proteomes" id="UP000253090">
    <property type="component" value="Unassembled WGS sequence"/>
</dbReference>